<feature type="non-terminal residue" evidence="3">
    <location>
        <position position="62"/>
    </location>
</feature>
<dbReference type="RefSeq" id="XP_009047978.1">
    <property type="nucleotide sequence ID" value="XM_009049730.1"/>
</dbReference>
<protein>
    <recommendedName>
        <fullName evidence="2">HTH CENPB-type domain-containing protein</fullName>
    </recommendedName>
</protein>
<dbReference type="SMART" id="SM00674">
    <property type="entry name" value="CENPB"/>
    <property type="match status" value="1"/>
</dbReference>
<gene>
    <name evidence="3" type="ORF">LOTGIDRAFT_79340</name>
</gene>
<sequence>TGDEEINKLTYEFFKDCRSRNAVVNGPLLMAKALKFATHLGNDTFSASNGWLSAFLKRNNIV</sequence>
<name>V4ABK5_LOTGI</name>
<dbReference type="GO" id="GO:0003677">
    <property type="term" value="F:DNA binding"/>
    <property type="evidence" value="ECO:0007669"/>
    <property type="project" value="UniProtKB-KW"/>
</dbReference>
<evidence type="ECO:0000259" key="2">
    <source>
        <dbReference type="PROSITE" id="PS51253"/>
    </source>
</evidence>
<dbReference type="SUPFAM" id="SSF46689">
    <property type="entry name" value="Homeodomain-like"/>
    <property type="match status" value="1"/>
</dbReference>
<evidence type="ECO:0000313" key="4">
    <source>
        <dbReference type="Proteomes" id="UP000030746"/>
    </source>
</evidence>
<dbReference type="AlphaFoldDB" id="V4ABK5"/>
<dbReference type="PANTHER" id="PTHR19303:SF73">
    <property type="entry name" value="PROTEIN PDC2"/>
    <property type="match status" value="1"/>
</dbReference>
<dbReference type="PANTHER" id="PTHR19303">
    <property type="entry name" value="TRANSPOSON"/>
    <property type="match status" value="1"/>
</dbReference>
<dbReference type="GO" id="GO:0005634">
    <property type="term" value="C:nucleus"/>
    <property type="evidence" value="ECO:0007669"/>
    <property type="project" value="TreeGrafter"/>
</dbReference>
<dbReference type="GeneID" id="20252385"/>
<dbReference type="CTD" id="20252385"/>
<dbReference type="Gene3D" id="1.10.10.60">
    <property type="entry name" value="Homeodomain-like"/>
    <property type="match status" value="1"/>
</dbReference>
<evidence type="ECO:0000313" key="3">
    <source>
        <dbReference type="EMBL" id="ESP01344.1"/>
    </source>
</evidence>
<dbReference type="OrthoDB" id="3229771at2759"/>
<dbReference type="PROSITE" id="PS51253">
    <property type="entry name" value="HTH_CENPB"/>
    <property type="match status" value="1"/>
</dbReference>
<feature type="non-terminal residue" evidence="3">
    <location>
        <position position="1"/>
    </location>
</feature>
<keyword evidence="4" id="KW-1185">Reference proteome</keyword>
<dbReference type="InterPro" id="IPR050863">
    <property type="entry name" value="CenT-Element_Derived"/>
</dbReference>
<organism evidence="3 4">
    <name type="scientific">Lottia gigantea</name>
    <name type="common">Giant owl limpet</name>
    <dbReference type="NCBI Taxonomy" id="225164"/>
    <lineage>
        <taxon>Eukaryota</taxon>
        <taxon>Metazoa</taxon>
        <taxon>Spiralia</taxon>
        <taxon>Lophotrochozoa</taxon>
        <taxon>Mollusca</taxon>
        <taxon>Gastropoda</taxon>
        <taxon>Patellogastropoda</taxon>
        <taxon>Lottioidea</taxon>
        <taxon>Lottiidae</taxon>
        <taxon>Lottia</taxon>
    </lineage>
</organism>
<evidence type="ECO:0000256" key="1">
    <source>
        <dbReference type="ARBA" id="ARBA00023125"/>
    </source>
</evidence>
<accession>V4ABK5</accession>
<dbReference type="Proteomes" id="UP000030746">
    <property type="component" value="Unassembled WGS sequence"/>
</dbReference>
<dbReference type="Pfam" id="PF03221">
    <property type="entry name" value="HTH_Tnp_Tc5"/>
    <property type="match status" value="1"/>
</dbReference>
<dbReference type="InterPro" id="IPR006600">
    <property type="entry name" value="HTH_CenpB_DNA-bd_dom"/>
</dbReference>
<dbReference type="HOGENOM" id="CLU_2910772_0_0_1"/>
<keyword evidence="1" id="KW-0238">DNA-binding</keyword>
<dbReference type="OMA" id="EFECENF"/>
<dbReference type="KEGG" id="lgi:LOTGIDRAFT_79340"/>
<reference evidence="3 4" key="1">
    <citation type="journal article" date="2013" name="Nature">
        <title>Insights into bilaterian evolution from three spiralian genomes.</title>
        <authorList>
            <person name="Simakov O."/>
            <person name="Marletaz F."/>
            <person name="Cho S.J."/>
            <person name="Edsinger-Gonzales E."/>
            <person name="Havlak P."/>
            <person name="Hellsten U."/>
            <person name="Kuo D.H."/>
            <person name="Larsson T."/>
            <person name="Lv J."/>
            <person name="Arendt D."/>
            <person name="Savage R."/>
            <person name="Osoegawa K."/>
            <person name="de Jong P."/>
            <person name="Grimwood J."/>
            <person name="Chapman J.A."/>
            <person name="Shapiro H."/>
            <person name="Aerts A."/>
            <person name="Otillar R.P."/>
            <person name="Terry A.Y."/>
            <person name="Boore J.L."/>
            <person name="Grigoriev I.V."/>
            <person name="Lindberg D.R."/>
            <person name="Seaver E.C."/>
            <person name="Weisblat D.A."/>
            <person name="Putnam N.H."/>
            <person name="Rokhsar D.S."/>
        </authorList>
    </citation>
    <scope>NUCLEOTIDE SEQUENCE [LARGE SCALE GENOMIC DNA]</scope>
</reference>
<proteinExistence type="predicted"/>
<dbReference type="EMBL" id="KB200521">
    <property type="protein sequence ID" value="ESP01344.1"/>
    <property type="molecule type" value="Genomic_DNA"/>
</dbReference>
<feature type="domain" description="HTH CENPB-type" evidence="2">
    <location>
        <begin position="1"/>
        <end position="62"/>
    </location>
</feature>
<dbReference type="InterPro" id="IPR009057">
    <property type="entry name" value="Homeodomain-like_sf"/>
</dbReference>